<evidence type="ECO:0000256" key="3">
    <source>
        <dbReference type="ARBA" id="ARBA00022771"/>
    </source>
</evidence>
<evidence type="ECO:0000256" key="2">
    <source>
        <dbReference type="ARBA" id="ARBA00022723"/>
    </source>
</evidence>
<dbReference type="PANTHER" id="PTHR47287:SF15">
    <property type="entry name" value="ZINC FINGER PROTEIN 3-LIKE"/>
    <property type="match status" value="1"/>
</dbReference>
<evidence type="ECO:0000313" key="9">
    <source>
        <dbReference type="Proteomes" id="UP001443914"/>
    </source>
</evidence>
<dbReference type="AlphaFoldDB" id="A0AAW1KE68"/>
<evidence type="ECO:0000256" key="5">
    <source>
        <dbReference type="ARBA" id="ARBA00023242"/>
    </source>
</evidence>
<dbReference type="InterPro" id="IPR044246">
    <property type="entry name" value="ZFP3-like"/>
</dbReference>
<keyword evidence="4" id="KW-0862">Zinc</keyword>
<name>A0AAW1KE68_SAPOF</name>
<dbReference type="GO" id="GO:0008270">
    <property type="term" value="F:zinc ion binding"/>
    <property type="evidence" value="ECO:0007669"/>
    <property type="project" value="UniProtKB-KW"/>
</dbReference>
<feature type="domain" description="C2H2-type" evidence="7">
    <location>
        <begin position="53"/>
        <end position="80"/>
    </location>
</feature>
<keyword evidence="5" id="KW-0539">Nucleus</keyword>
<dbReference type="PANTHER" id="PTHR47287">
    <property type="entry name" value="C2H2 AND C2HC ZINC FINGERS SUPERFAMILY PROTEIN"/>
    <property type="match status" value="1"/>
</dbReference>
<proteinExistence type="predicted"/>
<dbReference type="Proteomes" id="UP001443914">
    <property type="component" value="Unassembled WGS sequence"/>
</dbReference>
<evidence type="ECO:0000313" key="8">
    <source>
        <dbReference type="EMBL" id="KAK9715518.1"/>
    </source>
</evidence>
<dbReference type="InterPro" id="IPR036236">
    <property type="entry name" value="Znf_C2H2_sf"/>
</dbReference>
<dbReference type="EMBL" id="JBDFQZ010000006">
    <property type="protein sequence ID" value="KAK9715518.1"/>
    <property type="molecule type" value="Genomic_DNA"/>
</dbReference>
<sequence length="126" mass="13940">MELELNTSLYLSNSSSSRPSNNDIIDLNLVLDYSSSSSSSSSIIKSHIDSRVFSCTYCNRKFFSSQALGGHQNAHKVERTLAKKSREQLNAIAKPNSSLKPSCTTISHGSSEDYQEINHLDLSLRL</sequence>
<evidence type="ECO:0000259" key="7">
    <source>
        <dbReference type="PROSITE" id="PS50157"/>
    </source>
</evidence>
<dbReference type="InterPro" id="IPR013087">
    <property type="entry name" value="Znf_C2H2_type"/>
</dbReference>
<keyword evidence="9" id="KW-1185">Reference proteome</keyword>
<evidence type="ECO:0000256" key="6">
    <source>
        <dbReference type="PROSITE-ProRule" id="PRU00042"/>
    </source>
</evidence>
<evidence type="ECO:0000256" key="4">
    <source>
        <dbReference type="ARBA" id="ARBA00022833"/>
    </source>
</evidence>
<dbReference type="SUPFAM" id="SSF57667">
    <property type="entry name" value="beta-beta-alpha zinc fingers"/>
    <property type="match status" value="1"/>
</dbReference>
<comment type="caution">
    <text evidence="8">The sequence shown here is derived from an EMBL/GenBank/DDBJ whole genome shotgun (WGS) entry which is preliminary data.</text>
</comment>
<dbReference type="GO" id="GO:0009788">
    <property type="term" value="P:negative regulation of abscisic acid-activated signaling pathway"/>
    <property type="evidence" value="ECO:0007669"/>
    <property type="project" value="InterPro"/>
</dbReference>
<comment type="subcellular location">
    <subcellularLocation>
        <location evidence="1">Nucleus</location>
    </subcellularLocation>
</comment>
<accession>A0AAW1KE68</accession>
<dbReference type="PROSITE" id="PS50157">
    <property type="entry name" value="ZINC_FINGER_C2H2_2"/>
    <property type="match status" value="1"/>
</dbReference>
<dbReference type="GO" id="GO:0005634">
    <property type="term" value="C:nucleus"/>
    <property type="evidence" value="ECO:0007669"/>
    <property type="project" value="UniProtKB-SubCell"/>
</dbReference>
<keyword evidence="3 6" id="KW-0863">Zinc-finger</keyword>
<reference evidence="8" key="1">
    <citation type="submission" date="2024-03" db="EMBL/GenBank/DDBJ databases">
        <title>WGS assembly of Saponaria officinalis var. Norfolk2.</title>
        <authorList>
            <person name="Jenkins J."/>
            <person name="Shu S."/>
            <person name="Grimwood J."/>
            <person name="Barry K."/>
            <person name="Goodstein D."/>
            <person name="Schmutz J."/>
            <person name="Leebens-Mack J."/>
            <person name="Osbourn A."/>
        </authorList>
    </citation>
    <scope>NUCLEOTIDE SEQUENCE [LARGE SCALE GENOMIC DNA]</scope>
    <source>
        <strain evidence="8">JIC</strain>
    </source>
</reference>
<protein>
    <recommendedName>
        <fullName evidence="7">C2H2-type domain-containing protein</fullName>
    </recommendedName>
</protein>
<gene>
    <name evidence="8" type="ORF">RND81_06G170400</name>
</gene>
<evidence type="ECO:0000256" key="1">
    <source>
        <dbReference type="ARBA" id="ARBA00004123"/>
    </source>
</evidence>
<organism evidence="8 9">
    <name type="scientific">Saponaria officinalis</name>
    <name type="common">Common soapwort</name>
    <name type="synonym">Lychnis saponaria</name>
    <dbReference type="NCBI Taxonomy" id="3572"/>
    <lineage>
        <taxon>Eukaryota</taxon>
        <taxon>Viridiplantae</taxon>
        <taxon>Streptophyta</taxon>
        <taxon>Embryophyta</taxon>
        <taxon>Tracheophyta</taxon>
        <taxon>Spermatophyta</taxon>
        <taxon>Magnoliopsida</taxon>
        <taxon>eudicotyledons</taxon>
        <taxon>Gunneridae</taxon>
        <taxon>Pentapetalae</taxon>
        <taxon>Caryophyllales</taxon>
        <taxon>Caryophyllaceae</taxon>
        <taxon>Caryophylleae</taxon>
        <taxon>Saponaria</taxon>
    </lineage>
</organism>
<dbReference type="Gene3D" id="3.30.160.60">
    <property type="entry name" value="Classic Zinc Finger"/>
    <property type="match status" value="1"/>
</dbReference>
<keyword evidence="2" id="KW-0479">Metal-binding</keyword>
<dbReference type="PROSITE" id="PS00028">
    <property type="entry name" value="ZINC_FINGER_C2H2_1"/>
    <property type="match status" value="1"/>
</dbReference>